<evidence type="ECO:0000313" key="1">
    <source>
        <dbReference type="EMBL" id="CAI4051059.1"/>
    </source>
</evidence>
<protein>
    <submittedName>
        <fullName evidence="1">Uncharacterized protein</fullName>
    </submittedName>
</protein>
<dbReference type="InterPro" id="IPR050936">
    <property type="entry name" value="AP-1-like"/>
</dbReference>
<dbReference type="CDD" id="cd14688">
    <property type="entry name" value="bZIP_YAP"/>
    <property type="match status" value="1"/>
</dbReference>
<dbReference type="InterPro" id="IPR018287">
    <property type="entry name" value="Hap4_TF_heteromerisation"/>
</dbReference>
<dbReference type="GO" id="GO:0001228">
    <property type="term" value="F:DNA-binding transcription activator activity, RNA polymerase II-specific"/>
    <property type="evidence" value="ECO:0007669"/>
    <property type="project" value="TreeGrafter"/>
</dbReference>
<keyword evidence="2" id="KW-1185">Reference proteome</keyword>
<dbReference type="Proteomes" id="UP001162087">
    <property type="component" value="Chromosome 15"/>
</dbReference>
<accession>A0AA35NKW1</accession>
<dbReference type="Pfam" id="PF00170">
    <property type="entry name" value="bZIP_1"/>
    <property type="match status" value="1"/>
</dbReference>
<dbReference type="EMBL" id="OX365910">
    <property type="protein sequence ID" value="CAI4051059.1"/>
    <property type="molecule type" value="Genomic_DNA"/>
</dbReference>
<dbReference type="InterPro" id="IPR004827">
    <property type="entry name" value="bZIP"/>
</dbReference>
<dbReference type="GO" id="GO:0000976">
    <property type="term" value="F:transcription cis-regulatory region binding"/>
    <property type="evidence" value="ECO:0007669"/>
    <property type="project" value="InterPro"/>
</dbReference>
<gene>
    <name evidence="1" type="primary">SKDI15G1280</name>
    <name evidence="1" type="ORF">SKDI_15G1280</name>
</gene>
<dbReference type="PROSITE" id="PS50217">
    <property type="entry name" value="BZIP"/>
    <property type="match status" value="1"/>
</dbReference>
<dbReference type="Pfam" id="PF10297">
    <property type="entry name" value="Hap4_Hap_bind"/>
    <property type="match status" value="1"/>
</dbReference>
<dbReference type="GO" id="GO:0090575">
    <property type="term" value="C:RNA polymerase II transcription regulator complex"/>
    <property type="evidence" value="ECO:0007669"/>
    <property type="project" value="TreeGrafter"/>
</dbReference>
<evidence type="ECO:0000313" key="2">
    <source>
        <dbReference type="Proteomes" id="UP001162087"/>
    </source>
</evidence>
<proteinExistence type="predicted"/>
<reference evidence="1" key="1">
    <citation type="submission" date="2022-10" db="EMBL/GenBank/DDBJ databases">
        <authorList>
            <person name="Byrne P K."/>
        </authorList>
    </citation>
    <scope>NUCLEOTIDE SEQUENCE</scope>
    <source>
        <strain evidence="1">IFO1802</strain>
    </source>
</reference>
<sequence>MGQRRAVAAVSVKPRCFKLEPRQESTSSTSPPPSSPDVSRNTSEITAIRLSKNWELPQRLKPGRKPKSRRADVLVGKNGSSKIKEALTSNHKGQADCRNKVIKDCPGKSGDEGNASGDENGVDSVEKRRKQNRDAQRAYRERRTTRIQVLEEKVEMLQNLVDDWQKKYKRLESEFSDTKENLHKSLALNNKLQKASPLLVDAQVQQQQQQQLKNRHKSSISIVEMIENFKPMDAVNLKKRKAEETSHVSTIPVNQSLSEIDITNNYQYASNRQFRSRNSSLDGHINSPLSSCSSSNNAYMGNGSKKVRCGGKQETTKAVKCYGVETGITPPLSLGCCSCQKIGSESEELVARCCLDREIDSEDKPITREDGSWVPGSCKQCRSDPHSKSFCQSLSNGRTSSSISSNSALSGDANEQRTDPDYSLVKLPEISSSKNAQTNSTSEIKKYLPISYTYQKIRQHMQKNKNDQEQLSKEDSSSVSMILENVATGLHVHGQKVELQSIKDALHKMDKNVLE</sequence>
<dbReference type="PANTHER" id="PTHR40621">
    <property type="entry name" value="TRANSCRIPTION FACTOR KAPC-RELATED"/>
    <property type="match status" value="1"/>
</dbReference>
<dbReference type="SUPFAM" id="SSF57959">
    <property type="entry name" value="Leucine zipper domain"/>
    <property type="match status" value="1"/>
</dbReference>
<name>A0AA35NKW1_SACK1</name>
<dbReference type="InterPro" id="IPR046347">
    <property type="entry name" value="bZIP_sf"/>
</dbReference>
<dbReference type="Gene3D" id="1.20.5.170">
    <property type="match status" value="1"/>
</dbReference>
<dbReference type="PROSITE" id="PS00036">
    <property type="entry name" value="BZIP_BASIC"/>
    <property type="match status" value="1"/>
</dbReference>
<dbReference type="PANTHER" id="PTHR40621:SF7">
    <property type="entry name" value="BZIP DOMAIN-CONTAINING PROTEIN"/>
    <property type="match status" value="1"/>
</dbReference>
<dbReference type="OrthoDB" id="4070712at2759"/>
<dbReference type="SMART" id="SM00338">
    <property type="entry name" value="BRLZ"/>
    <property type="match status" value="1"/>
</dbReference>
<organism evidence="1 2">
    <name type="scientific">Saccharomyces kudriavzevii (strain ATCC MYA-4449 / AS 2.2408 / CBS 8840 / NBRC 1802 / NCYC 2889)</name>
    <name type="common">Yeast</name>
    <dbReference type="NCBI Taxonomy" id="226230"/>
    <lineage>
        <taxon>Eukaryota</taxon>
        <taxon>Fungi</taxon>
        <taxon>Dikarya</taxon>
        <taxon>Ascomycota</taxon>
        <taxon>Saccharomycotina</taxon>
        <taxon>Saccharomycetes</taxon>
        <taxon>Saccharomycetales</taxon>
        <taxon>Saccharomycetaceae</taxon>
        <taxon>Saccharomyces</taxon>
    </lineage>
</organism>